<evidence type="ECO:0000313" key="3">
    <source>
        <dbReference type="EMBL" id="MBC1457751.1"/>
    </source>
</evidence>
<proteinExistence type="inferred from homology"/>
<dbReference type="RefSeq" id="WP_185389009.1">
    <property type="nucleotide sequence ID" value="NZ_JAARQN010000005.1"/>
</dbReference>
<dbReference type="PANTHER" id="PTHR22916:SF3">
    <property type="entry name" value="UDP-GLCNAC:BETAGAL BETA-1,3-N-ACETYLGLUCOSAMINYLTRANSFERASE-LIKE PROTEIN 1"/>
    <property type="match status" value="1"/>
</dbReference>
<sequence>MKLAKVSIIIPVYNIEKYLERCLDSVLAQSYTNLEVLVVDDGSTDQSLMLLERYARQDARVSVIQKANGGQASARNLALKQASGDYILMVDGDDYILPHLVAECVEVLESGVDIVVFDYYTLNKKKEQNYTSVGNSPITAGTAPWNKMYVANLWQDVFFPEGYWYEDLGVVPFVMMKSIQTCKIDRAFYVYDQSREDSQTNTVNIARYYDILAVLEHLEQQVDGLPGRQTDMVAAMYIEQLGYVMTLNKSQYIKEKKERRIFLKTMQKKLEKKCPDWYIVAHKPESKKLKLMRRMAMKSYFKGYFLLGDMFYIWPKKIKERRSRE</sequence>
<dbReference type="Proteomes" id="UP000569903">
    <property type="component" value="Unassembled WGS sequence"/>
</dbReference>
<reference evidence="3 4" key="1">
    <citation type="submission" date="2020-03" db="EMBL/GenBank/DDBJ databases">
        <title>Soil Listeria distribution.</title>
        <authorList>
            <person name="Liao J."/>
            <person name="Wiedmann M."/>
        </authorList>
    </citation>
    <scope>NUCLEOTIDE SEQUENCE [LARGE SCALE GENOMIC DNA]</scope>
    <source>
        <strain evidence="3 4">FSL L7-1614</strain>
    </source>
</reference>
<dbReference type="InterPro" id="IPR029044">
    <property type="entry name" value="Nucleotide-diphossugar_trans"/>
</dbReference>
<feature type="domain" description="Glycosyltransferase 2-like" evidence="2">
    <location>
        <begin position="7"/>
        <end position="130"/>
    </location>
</feature>
<evidence type="ECO:0000313" key="4">
    <source>
        <dbReference type="Proteomes" id="UP000569903"/>
    </source>
</evidence>
<dbReference type="PANTHER" id="PTHR22916">
    <property type="entry name" value="GLYCOSYLTRANSFERASE"/>
    <property type="match status" value="1"/>
</dbReference>
<name>A0A841YVC6_9LIST</name>
<evidence type="ECO:0000259" key="2">
    <source>
        <dbReference type="Pfam" id="PF00535"/>
    </source>
</evidence>
<comment type="similarity">
    <text evidence="1">Belongs to the glycosyltransferase 2 family.</text>
</comment>
<dbReference type="InterPro" id="IPR001173">
    <property type="entry name" value="Glyco_trans_2-like"/>
</dbReference>
<keyword evidence="3" id="KW-0808">Transferase</keyword>
<evidence type="ECO:0000256" key="1">
    <source>
        <dbReference type="ARBA" id="ARBA00006739"/>
    </source>
</evidence>
<dbReference type="AlphaFoldDB" id="A0A841YVC6"/>
<dbReference type="Pfam" id="PF00535">
    <property type="entry name" value="Glycos_transf_2"/>
    <property type="match status" value="1"/>
</dbReference>
<organism evidence="3 4">
    <name type="scientific">Listeria newyorkensis</name>
    <dbReference type="NCBI Taxonomy" id="1497681"/>
    <lineage>
        <taxon>Bacteria</taxon>
        <taxon>Bacillati</taxon>
        <taxon>Bacillota</taxon>
        <taxon>Bacilli</taxon>
        <taxon>Bacillales</taxon>
        <taxon>Listeriaceae</taxon>
        <taxon>Listeria</taxon>
    </lineage>
</organism>
<accession>A0A841YVC6</accession>
<dbReference type="CDD" id="cd00761">
    <property type="entry name" value="Glyco_tranf_GTA_type"/>
    <property type="match status" value="1"/>
</dbReference>
<dbReference type="GO" id="GO:0016758">
    <property type="term" value="F:hexosyltransferase activity"/>
    <property type="evidence" value="ECO:0007669"/>
    <property type="project" value="UniProtKB-ARBA"/>
</dbReference>
<protein>
    <submittedName>
        <fullName evidence="3">Glycosyltransferase family 2 protein</fullName>
    </submittedName>
</protein>
<comment type="caution">
    <text evidence="3">The sequence shown here is derived from an EMBL/GenBank/DDBJ whole genome shotgun (WGS) entry which is preliminary data.</text>
</comment>
<dbReference type="EMBL" id="JAARQN010000005">
    <property type="protein sequence ID" value="MBC1457751.1"/>
    <property type="molecule type" value="Genomic_DNA"/>
</dbReference>
<gene>
    <name evidence="3" type="ORF">HB850_08275</name>
</gene>
<dbReference type="Gene3D" id="3.90.550.10">
    <property type="entry name" value="Spore Coat Polysaccharide Biosynthesis Protein SpsA, Chain A"/>
    <property type="match status" value="1"/>
</dbReference>
<dbReference type="SUPFAM" id="SSF53448">
    <property type="entry name" value="Nucleotide-diphospho-sugar transferases"/>
    <property type="match status" value="1"/>
</dbReference>